<comment type="cofactor">
    <cofactor evidence="1">
        <name>FAD</name>
        <dbReference type="ChEBI" id="CHEBI:57692"/>
    </cofactor>
</comment>
<keyword evidence="3" id="KW-0274">FAD</keyword>
<protein>
    <recommendedName>
        <fullName evidence="9">FAD-binding protein</fullName>
    </recommendedName>
</protein>
<dbReference type="RefSeq" id="WP_092722084.1">
    <property type="nucleotide sequence ID" value="NZ_FNNO01000002.1"/>
</dbReference>
<comment type="caution">
    <text evidence="7">The sequence shown here is derived from an EMBL/GenBank/DDBJ whole genome shotgun (WGS) entry which is preliminary data.</text>
</comment>
<reference evidence="7 8" key="1">
    <citation type="submission" date="2016-10" db="EMBL/GenBank/DDBJ databases">
        <authorList>
            <person name="Varghese N."/>
            <person name="Submissions S."/>
        </authorList>
    </citation>
    <scope>NUCLEOTIDE SEQUENCE [LARGE SCALE GENOMIC DNA]</scope>
    <source>
        <strain evidence="7 8">DSM 25353</strain>
    </source>
</reference>
<evidence type="ECO:0000313" key="8">
    <source>
        <dbReference type="Proteomes" id="UP000198711"/>
    </source>
</evidence>
<dbReference type="InterPro" id="IPR028348">
    <property type="entry name" value="FAD-binding_protein"/>
</dbReference>
<feature type="domain" description="FAD-dependent protein C-terminal" evidence="6">
    <location>
        <begin position="270"/>
        <end position="473"/>
    </location>
</feature>
<sequence>MQSQITLKLSPAEAADAAIVRNYIARSAGKTDAAITGYHILKQSIDARGRQVWINLTVLAFIDEPFHLRENIRVSFRDVSRSPYSVIIVGAGPAGLFAALRLLEAGIKPVILERGKNVRDRRRDLAALNKAGIVNPESNYCFGEGGAGTYSDGKLYTRSSKRGNINRVLQLFHQFGAEENILYEAHPHIGTNKLPHIITAMRQQVIDAGGVFLFEKKLTDLVISQQEIKGVITADGEILKADAVVLATGHSARDVFELLHRKNILIEAKPFALGVRIEHPQSLIDSIQYHNPIRDPFLPPASYGVVEQVNDRGVFSFCMCPGGIIAPAATHPGELVVNGWSPSKRNNVHANSGMVVQITLEDAQKHFARTRPQLLSSPLLLMYFQQAVEQAAYQAGGGALVAPAQRVVDFCMGNASTDLPDCSYLPGITPANLGAVLPGFVYQSLQAALKAFGNRMRGYYTNDAVVVATESRTSSPVRIPRHNQSLEHPQIKKLYPCGEGAGYAGGIVSAAMDGERVAEQLILKLQA</sequence>
<dbReference type="Gene3D" id="3.50.50.60">
    <property type="entry name" value="FAD/NAD(P)-binding domain"/>
    <property type="match status" value="2"/>
</dbReference>
<evidence type="ECO:0000256" key="3">
    <source>
        <dbReference type="ARBA" id="ARBA00022827"/>
    </source>
</evidence>
<dbReference type="InterPro" id="IPR036188">
    <property type="entry name" value="FAD/NAD-bd_sf"/>
</dbReference>
<dbReference type="EMBL" id="FNNO01000002">
    <property type="protein sequence ID" value="SDW34704.1"/>
    <property type="molecule type" value="Genomic_DNA"/>
</dbReference>
<evidence type="ECO:0000256" key="1">
    <source>
        <dbReference type="ARBA" id="ARBA00001974"/>
    </source>
</evidence>
<dbReference type="InterPro" id="IPR049516">
    <property type="entry name" value="FAD-depend_C"/>
</dbReference>
<evidence type="ECO:0000259" key="6">
    <source>
        <dbReference type="Pfam" id="PF21688"/>
    </source>
</evidence>
<gene>
    <name evidence="7" type="ORF">SAMN05444410_10259</name>
</gene>
<dbReference type="SUPFAM" id="SSF51905">
    <property type="entry name" value="FAD/NAD(P)-binding domain"/>
    <property type="match status" value="1"/>
</dbReference>
<dbReference type="PRINTS" id="PR00419">
    <property type="entry name" value="ADXRDTASE"/>
</dbReference>
<dbReference type="AlphaFoldDB" id="A0A8X8IDD9"/>
<keyword evidence="8" id="KW-1185">Reference proteome</keyword>
<name>A0A8X8IDD9_9BACT</name>
<dbReference type="PANTHER" id="PTHR42842:SF3">
    <property type="entry name" value="FAD_NAD(P)-BINDING OXIDOREDUCTASE FAMILY PROTEIN"/>
    <property type="match status" value="1"/>
</dbReference>
<dbReference type="PIRSF" id="PIRSF038984">
    <property type="entry name" value="FAD_binding_protein"/>
    <property type="match status" value="1"/>
</dbReference>
<proteinExistence type="predicted"/>
<feature type="domain" description="FAD-binding" evidence="5">
    <location>
        <begin position="85"/>
        <end position="117"/>
    </location>
</feature>
<evidence type="ECO:0000313" key="7">
    <source>
        <dbReference type="EMBL" id="SDW34704.1"/>
    </source>
</evidence>
<feature type="domain" description="MnmG N-terminal" evidence="4">
    <location>
        <begin position="200"/>
        <end position="250"/>
    </location>
</feature>
<dbReference type="InterPro" id="IPR040131">
    <property type="entry name" value="MnmG_N"/>
</dbReference>
<dbReference type="Pfam" id="PF21688">
    <property type="entry name" value="FAD-depend_C"/>
    <property type="match status" value="1"/>
</dbReference>
<accession>A0A8X8IDD9</accession>
<dbReference type="Proteomes" id="UP000198711">
    <property type="component" value="Unassembled WGS sequence"/>
</dbReference>
<evidence type="ECO:0000259" key="5">
    <source>
        <dbReference type="Pfam" id="PF01494"/>
    </source>
</evidence>
<evidence type="ECO:0000259" key="4">
    <source>
        <dbReference type="Pfam" id="PF01134"/>
    </source>
</evidence>
<dbReference type="GO" id="GO:0071949">
    <property type="term" value="F:FAD binding"/>
    <property type="evidence" value="ECO:0007669"/>
    <property type="project" value="InterPro"/>
</dbReference>
<evidence type="ECO:0000256" key="2">
    <source>
        <dbReference type="ARBA" id="ARBA00022630"/>
    </source>
</evidence>
<organism evidence="7 8">
    <name type="scientific">Hydrobacter penzbergensis</name>
    <dbReference type="NCBI Taxonomy" id="1235997"/>
    <lineage>
        <taxon>Bacteria</taxon>
        <taxon>Pseudomonadati</taxon>
        <taxon>Bacteroidota</taxon>
        <taxon>Chitinophagia</taxon>
        <taxon>Chitinophagales</taxon>
        <taxon>Chitinophagaceae</taxon>
        <taxon>Hydrobacter</taxon>
    </lineage>
</organism>
<dbReference type="Pfam" id="PF01494">
    <property type="entry name" value="FAD_binding_3"/>
    <property type="match status" value="1"/>
</dbReference>
<dbReference type="PANTHER" id="PTHR42842">
    <property type="entry name" value="FAD/NAD(P)-BINDING OXIDOREDUCTASE"/>
    <property type="match status" value="1"/>
</dbReference>
<dbReference type="InterPro" id="IPR002938">
    <property type="entry name" value="FAD-bd"/>
</dbReference>
<dbReference type="Pfam" id="PF01134">
    <property type="entry name" value="GIDA"/>
    <property type="match status" value="1"/>
</dbReference>
<evidence type="ECO:0008006" key="9">
    <source>
        <dbReference type="Google" id="ProtNLM"/>
    </source>
</evidence>
<keyword evidence="2" id="KW-0285">Flavoprotein</keyword>